<feature type="signal peptide" evidence="4">
    <location>
        <begin position="1"/>
        <end position="25"/>
    </location>
</feature>
<comment type="similarity">
    <text evidence="2">Belongs to the bacterial solute-binding protein SsuA/TauA family.</text>
</comment>
<dbReference type="SUPFAM" id="SSF53850">
    <property type="entry name" value="Periplasmic binding protein-like II"/>
    <property type="match status" value="1"/>
</dbReference>
<dbReference type="InterPro" id="IPR001638">
    <property type="entry name" value="Solute-binding_3/MltF_N"/>
</dbReference>
<dbReference type="PANTHER" id="PTHR30024:SF47">
    <property type="entry name" value="TAURINE-BINDING PERIPLASMIC PROTEIN"/>
    <property type="match status" value="1"/>
</dbReference>
<evidence type="ECO:0000256" key="2">
    <source>
        <dbReference type="ARBA" id="ARBA00010742"/>
    </source>
</evidence>
<dbReference type="KEGG" id="svt:SVTN_03225"/>
<dbReference type="STRING" id="362257.SVTN_03225"/>
<evidence type="ECO:0000256" key="4">
    <source>
        <dbReference type="SAM" id="SignalP"/>
    </source>
</evidence>
<feature type="domain" description="Solute-binding protein family 3/N-terminal" evidence="5">
    <location>
        <begin position="41"/>
        <end position="273"/>
    </location>
</feature>
<dbReference type="PANTHER" id="PTHR30024">
    <property type="entry name" value="ALIPHATIC SULFONATES-BINDING PROTEIN-RELATED"/>
    <property type="match status" value="1"/>
</dbReference>
<accession>A0A0B5HT21</accession>
<dbReference type="GO" id="GO:0042918">
    <property type="term" value="P:alkanesulfonate transmembrane transport"/>
    <property type="evidence" value="ECO:0007669"/>
    <property type="project" value="TreeGrafter"/>
</dbReference>
<gene>
    <name evidence="6" type="ORF">SVTN_03225</name>
</gene>
<evidence type="ECO:0000313" key="6">
    <source>
        <dbReference type="EMBL" id="AJF63636.1"/>
    </source>
</evidence>
<dbReference type="Pfam" id="PF04069">
    <property type="entry name" value="OpuAC"/>
    <property type="match status" value="1"/>
</dbReference>
<evidence type="ECO:0000313" key="7">
    <source>
        <dbReference type="Proteomes" id="UP000031774"/>
    </source>
</evidence>
<sequence>MPSSRRRAVLAASATALLLALSTTACGTGADDAEGKGGKVRVRIAYQAIPNADLVVKNQKLLEKALPDAEVSWVKFDSGGDVNTAVIAGSVDLGLLGSSPVTKGLSAPLDIPYKVLWIHDLIGDNEALVAKKDIASVAALKGRKIATPFGSTSHYSLLVALESAGLKASDVTLVDLQPQDALAAWQRGDIDAAYVWTPSLTELKKDGKVLVTSRAIAGQGKPTADLGVVTDAFAAKHPEIVDAWLKAEDQAVKLAKSDPAKAAGAIGAELDLAPDEARKQLAELVLLTAKEQQGAPYLGRPGAPGALAANLHDAAVFLKGQKAIDAVPEQAEFAKALAVEELARVAR</sequence>
<comment type="subcellular location">
    <subcellularLocation>
        <location evidence="1">Periplasm</location>
    </subcellularLocation>
</comment>
<proteinExistence type="inferred from homology"/>
<dbReference type="CDD" id="cd13560">
    <property type="entry name" value="PBP2_taurine"/>
    <property type="match status" value="1"/>
</dbReference>
<feature type="chain" id="PRO_5038412411" evidence="4">
    <location>
        <begin position="26"/>
        <end position="347"/>
    </location>
</feature>
<evidence type="ECO:0000259" key="5">
    <source>
        <dbReference type="SMART" id="SM00062"/>
    </source>
</evidence>
<dbReference type="GO" id="GO:0022857">
    <property type="term" value="F:transmembrane transporter activity"/>
    <property type="evidence" value="ECO:0007669"/>
    <property type="project" value="InterPro"/>
</dbReference>
<keyword evidence="7" id="KW-1185">Reference proteome</keyword>
<dbReference type="GO" id="GO:0043190">
    <property type="term" value="C:ATP-binding cassette (ABC) transporter complex"/>
    <property type="evidence" value="ECO:0007669"/>
    <property type="project" value="InterPro"/>
</dbReference>
<organism evidence="6 7">
    <name type="scientific">Streptomyces vietnamensis</name>
    <dbReference type="NCBI Taxonomy" id="362257"/>
    <lineage>
        <taxon>Bacteria</taxon>
        <taxon>Bacillati</taxon>
        <taxon>Actinomycetota</taxon>
        <taxon>Actinomycetes</taxon>
        <taxon>Kitasatosporales</taxon>
        <taxon>Streptomycetaceae</taxon>
        <taxon>Streptomyces</taxon>
    </lineage>
</organism>
<dbReference type="Proteomes" id="UP000031774">
    <property type="component" value="Chromosome"/>
</dbReference>
<dbReference type="InterPro" id="IPR007210">
    <property type="entry name" value="ABC_Gly_betaine_transp_sub-bd"/>
</dbReference>
<dbReference type="GO" id="GO:0042597">
    <property type="term" value="C:periplasmic space"/>
    <property type="evidence" value="ECO:0007669"/>
    <property type="project" value="UniProtKB-SubCell"/>
</dbReference>
<evidence type="ECO:0000256" key="3">
    <source>
        <dbReference type="ARBA" id="ARBA00022729"/>
    </source>
</evidence>
<evidence type="ECO:0000256" key="1">
    <source>
        <dbReference type="ARBA" id="ARBA00004418"/>
    </source>
</evidence>
<dbReference type="InterPro" id="IPR010068">
    <property type="entry name" value="Peri-bd_TauA"/>
</dbReference>
<dbReference type="Gene3D" id="3.40.190.10">
    <property type="entry name" value="Periplasmic binding protein-like II"/>
    <property type="match status" value="2"/>
</dbReference>
<reference evidence="6 7" key="1">
    <citation type="submission" date="2014-12" db="EMBL/GenBank/DDBJ databases">
        <title>Complete genome sequence of Streptomyces vietnamensis strain GIMV4.0001, a genetic manipulable producer of the benzoisochromanequinone antibiotic granaticin.</title>
        <authorList>
            <person name="Deng M.R."/>
            <person name="Guo J."/>
            <person name="Ma L.Y."/>
            <person name="Feng G.D."/>
            <person name="Mo C.Y."/>
            <person name="Zhu H.H."/>
        </authorList>
    </citation>
    <scope>NUCLEOTIDE SEQUENCE [LARGE SCALE GENOMIC DNA]</scope>
    <source>
        <strain evidence="7">GIMV4.0001</strain>
    </source>
</reference>
<keyword evidence="3 4" id="KW-0732">Signal</keyword>
<dbReference type="RefSeq" id="WP_041127720.1">
    <property type="nucleotide sequence ID" value="NZ_CP010407.1"/>
</dbReference>
<name>A0A0B5HT21_9ACTN</name>
<dbReference type="AlphaFoldDB" id="A0A0B5HT21"/>
<protein>
    <submittedName>
        <fullName evidence="6">Glycine/betaine ABC transporter substrate-binding protein</fullName>
    </submittedName>
</protein>
<dbReference type="SMART" id="SM00062">
    <property type="entry name" value="PBPb"/>
    <property type="match status" value="1"/>
</dbReference>
<dbReference type="PROSITE" id="PS51257">
    <property type="entry name" value="PROKAR_LIPOPROTEIN"/>
    <property type="match status" value="1"/>
</dbReference>
<dbReference type="EMBL" id="CP010407">
    <property type="protein sequence ID" value="AJF63636.1"/>
    <property type="molecule type" value="Genomic_DNA"/>
</dbReference>
<dbReference type="HOGENOM" id="CLU_028871_3_1_11"/>